<reference evidence="5" key="1">
    <citation type="submission" date="2022-02" db="EMBL/GenBank/DDBJ databases">
        <authorList>
            <person name="Henning P.M."/>
            <person name="McCubbin A.G."/>
            <person name="Shore J.S."/>
        </authorList>
    </citation>
    <scope>NUCLEOTIDE SEQUENCE</scope>
    <source>
        <strain evidence="5">F60SS</strain>
        <tissue evidence="5">Leaves</tissue>
    </source>
</reference>
<dbReference type="SUPFAM" id="SSF54928">
    <property type="entry name" value="RNA-binding domain, RBD"/>
    <property type="match status" value="1"/>
</dbReference>
<dbReference type="AlphaFoldDB" id="A0A9Q0FHE7"/>
<dbReference type="InterPro" id="IPR051229">
    <property type="entry name" value="ALYREF_mRNA_export"/>
</dbReference>
<gene>
    <name evidence="5" type="ORF">Tsubulata_018083</name>
</gene>
<proteinExistence type="predicted"/>
<evidence type="ECO:0000256" key="3">
    <source>
        <dbReference type="SAM" id="MobiDB-lite"/>
    </source>
</evidence>
<dbReference type="GO" id="GO:0005634">
    <property type="term" value="C:nucleus"/>
    <property type="evidence" value="ECO:0007669"/>
    <property type="project" value="TreeGrafter"/>
</dbReference>
<keyword evidence="1 2" id="KW-0694">RNA-binding</keyword>
<dbReference type="SMART" id="SM01218">
    <property type="entry name" value="FoP_duplication"/>
    <property type="match status" value="1"/>
</dbReference>
<evidence type="ECO:0000256" key="2">
    <source>
        <dbReference type="PROSITE-ProRule" id="PRU00176"/>
    </source>
</evidence>
<dbReference type="GO" id="GO:0003729">
    <property type="term" value="F:mRNA binding"/>
    <property type="evidence" value="ECO:0007669"/>
    <property type="project" value="TreeGrafter"/>
</dbReference>
<sequence length="257" mass="28438">MADRLDMSLDDIIRKNKESSKAQHKPINNNNYRGRHVSGHGPDRRPPRRDPHPHRPKPYPLPASTLHVTAPVAHIPVAHVPEPMLLGSGGGTGTKLYISNLDYDVSNQDIQVLFSEVGDLLRYSIHYDKSGRSKGTAEVIFARQADALAAIKRYNNVQLDGKPMRIEIVGVNFFAATHPTSVFPPAGATRNVIQSRGSFRSAHARIGARGHGRGFGGSNIRGLTKDQKHERRGEEKVTAEALDLDLDRYHLEAMKID</sequence>
<dbReference type="Pfam" id="PF13865">
    <property type="entry name" value="FoP_duplication"/>
    <property type="match status" value="1"/>
</dbReference>
<dbReference type="InterPro" id="IPR000504">
    <property type="entry name" value="RRM_dom"/>
</dbReference>
<dbReference type="EMBL" id="JAKUCV010005643">
    <property type="protein sequence ID" value="KAJ4830407.1"/>
    <property type="molecule type" value="Genomic_DNA"/>
</dbReference>
<dbReference type="GO" id="GO:0006406">
    <property type="term" value="P:mRNA export from nucleus"/>
    <property type="evidence" value="ECO:0007669"/>
    <property type="project" value="TreeGrafter"/>
</dbReference>
<feature type="region of interest" description="Disordered" evidence="3">
    <location>
        <begin position="1"/>
        <end position="64"/>
    </location>
</feature>
<reference evidence="5" key="2">
    <citation type="journal article" date="2023" name="Plants (Basel)">
        <title>Annotation of the Turnera subulata (Passifloraceae) Draft Genome Reveals the S-Locus Evolved after the Divergence of Turneroideae from Passifloroideae in a Stepwise Manner.</title>
        <authorList>
            <person name="Henning P.M."/>
            <person name="Roalson E.H."/>
            <person name="Mir W."/>
            <person name="McCubbin A.G."/>
            <person name="Shore J.S."/>
        </authorList>
    </citation>
    <scope>NUCLEOTIDE SEQUENCE</scope>
    <source>
        <strain evidence="5">F60SS</strain>
    </source>
</reference>
<protein>
    <recommendedName>
        <fullName evidence="4">RRM domain-containing protein</fullName>
    </recommendedName>
</protein>
<dbReference type="Gene3D" id="3.30.70.330">
    <property type="match status" value="1"/>
</dbReference>
<evidence type="ECO:0000256" key="1">
    <source>
        <dbReference type="ARBA" id="ARBA00022884"/>
    </source>
</evidence>
<dbReference type="PANTHER" id="PTHR19965:SF100">
    <property type="entry name" value="RRM DOMAIN-CONTAINING PROTEIN"/>
    <property type="match status" value="1"/>
</dbReference>
<dbReference type="SMART" id="SM00360">
    <property type="entry name" value="RRM"/>
    <property type="match status" value="1"/>
</dbReference>
<feature type="region of interest" description="Disordered" evidence="3">
    <location>
        <begin position="210"/>
        <end position="236"/>
    </location>
</feature>
<dbReference type="Proteomes" id="UP001141552">
    <property type="component" value="Unassembled WGS sequence"/>
</dbReference>
<dbReference type="Pfam" id="PF00076">
    <property type="entry name" value="RRM_1"/>
    <property type="match status" value="1"/>
</dbReference>
<dbReference type="PROSITE" id="PS50102">
    <property type="entry name" value="RRM"/>
    <property type="match status" value="1"/>
</dbReference>
<dbReference type="InterPro" id="IPR025715">
    <property type="entry name" value="FoP_C"/>
</dbReference>
<evidence type="ECO:0000259" key="4">
    <source>
        <dbReference type="PROSITE" id="PS50102"/>
    </source>
</evidence>
<accession>A0A9Q0FHE7</accession>
<comment type="caution">
    <text evidence="5">The sequence shown here is derived from an EMBL/GenBank/DDBJ whole genome shotgun (WGS) entry which is preliminary data.</text>
</comment>
<feature type="compositionally biased region" description="Basic and acidic residues" evidence="3">
    <location>
        <begin position="41"/>
        <end position="50"/>
    </location>
</feature>
<feature type="compositionally biased region" description="Basic and acidic residues" evidence="3">
    <location>
        <begin position="223"/>
        <end position="236"/>
    </location>
</feature>
<dbReference type="InterPro" id="IPR012677">
    <property type="entry name" value="Nucleotide-bd_a/b_plait_sf"/>
</dbReference>
<feature type="compositionally biased region" description="Basic and acidic residues" evidence="3">
    <location>
        <begin position="1"/>
        <end position="21"/>
    </location>
</feature>
<feature type="domain" description="RRM" evidence="4">
    <location>
        <begin position="94"/>
        <end position="171"/>
    </location>
</feature>
<dbReference type="OrthoDB" id="849092at2759"/>
<keyword evidence="6" id="KW-1185">Reference proteome</keyword>
<evidence type="ECO:0000313" key="6">
    <source>
        <dbReference type="Proteomes" id="UP001141552"/>
    </source>
</evidence>
<evidence type="ECO:0000313" key="5">
    <source>
        <dbReference type="EMBL" id="KAJ4830407.1"/>
    </source>
</evidence>
<dbReference type="CDD" id="cd12680">
    <property type="entry name" value="RRM_THOC4"/>
    <property type="match status" value="1"/>
</dbReference>
<dbReference type="PANTHER" id="PTHR19965">
    <property type="entry name" value="RNA AND EXPORT FACTOR BINDING PROTEIN"/>
    <property type="match status" value="1"/>
</dbReference>
<organism evidence="5 6">
    <name type="scientific">Turnera subulata</name>
    <dbReference type="NCBI Taxonomy" id="218843"/>
    <lineage>
        <taxon>Eukaryota</taxon>
        <taxon>Viridiplantae</taxon>
        <taxon>Streptophyta</taxon>
        <taxon>Embryophyta</taxon>
        <taxon>Tracheophyta</taxon>
        <taxon>Spermatophyta</taxon>
        <taxon>Magnoliopsida</taxon>
        <taxon>eudicotyledons</taxon>
        <taxon>Gunneridae</taxon>
        <taxon>Pentapetalae</taxon>
        <taxon>rosids</taxon>
        <taxon>fabids</taxon>
        <taxon>Malpighiales</taxon>
        <taxon>Passifloraceae</taxon>
        <taxon>Turnera</taxon>
    </lineage>
</organism>
<name>A0A9Q0FHE7_9ROSI</name>
<dbReference type="InterPro" id="IPR035979">
    <property type="entry name" value="RBD_domain_sf"/>
</dbReference>